<evidence type="ECO:0000313" key="4">
    <source>
        <dbReference type="Proteomes" id="UP000035553"/>
    </source>
</evidence>
<accession>A0A0U1QLF5</accession>
<dbReference type="STRING" id="1069536.SINU_12185"/>
<evidence type="ECO:0000256" key="1">
    <source>
        <dbReference type="ARBA" id="ARBA00005397"/>
    </source>
</evidence>
<dbReference type="PIRSF" id="PIRSF029008">
    <property type="entry name" value="MecA"/>
    <property type="match status" value="1"/>
</dbReference>
<organism evidence="3 4">
    <name type="scientific">Sporolactobacillus inulinus CASD</name>
    <dbReference type="NCBI Taxonomy" id="1069536"/>
    <lineage>
        <taxon>Bacteria</taxon>
        <taxon>Bacillati</taxon>
        <taxon>Bacillota</taxon>
        <taxon>Bacilli</taxon>
        <taxon>Bacillales</taxon>
        <taxon>Sporolactobacillaceae</taxon>
        <taxon>Sporolactobacillus</taxon>
    </lineage>
</organism>
<dbReference type="Proteomes" id="UP000035553">
    <property type="component" value="Unassembled WGS sequence"/>
</dbReference>
<comment type="similarity">
    <text evidence="1 2">Belongs to the MecA family.</text>
</comment>
<dbReference type="Gene3D" id="3.30.70.1950">
    <property type="match status" value="1"/>
</dbReference>
<dbReference type="PANTHER" id="PTHR39161">
    <property type="entry name" value="ADAPTER PROTEIN MECA"/>
    <property type="match status" value="1"/>
</dbReference>
<name>A0A0U1QLF5_9BACL</name>
<evidence type="ECO:0000313" key="3">
    <source>
        <dbReference type="EMBL" id="KLI01645.1"/>
    </source>
</evidence>
<dbReference type="GO" id="GO:0030674">
    <property type="term" value="F:protein-macromolecule adaptor activity"/>
    <property type="evidence" value="ECO:0007669"/>
    <property type="project" value="UniProtKB-UniRule"/>
</dbReference>
<dbReference type="RefSeq" id="WP_010024472.1">
    <property type="nucleotide sequence ID" value="NZ_AFVQ02000180.1"/>
</dbReference>
<comment type="function">
    <text evidence="2">Enables the recognition and targeting of unfolded and aggregated proteins to the ClpC protease or to other proteins involved in proteolysis.</text>
</comment>
<dbReference type="InterPro" id="IPR008681">
    <property type="entry name" value="Neg-reg_MecA"/>
</dbReference>
<sequence>MRLERLNANRIKVFLTFDDLKERGITKEDMWHDLPSVEKLFRDMMLEAGDELGFEASGSIDVEIFSLPAQGMVVIVSKGMKSSNDQSDDDFSDDDDFIQMQVTMDESQDVLYQFEQLDDVIALAKTLYESGIRTGSLFLFEHKYYLHFDEHHLGDSFDVDTLVAILAEYGNTSTITIFRLEEYGKCLMKDRAVADLYRYFVKTPHAK</sequence>
<dbReference type="EMBL" id="AFVQ02000180">
    <property type="protein sequence ID" value="KLI01645.1"/>
    <property type="molecule type" value="Genomic_DNA"/>
</dbReference>
<protein>
    <recommendedName>
        <fullName evidence="2">Adapter protein MecA</fullName>
    </recommendedName>
</protein>
<proteinExistence type="inferred from homology"/>
<comment type="subunit">
    <text evidence="2">Homodimer.</text>
</comment>
<evidence type="ECO:0000256" key="2">
    <source>
        <dbReference type="HAMAP-Rule" id="MF_01124"/>
    </source>
</evidence>
<keyword evidence="4" id="KW-1185">Reference proteome</keyword>
<dbReference type="PANTHER" id="PTHR39161:SF2">
    <property type="entry name" value="ADAPTER PROTEIN MECA 2"/>
    <property type="match status" value="1"/>
</dbReference>
<dbReference type="NCBIfam" id="NF002781">
    <property type="entry name" value="PRK02899.1"/>
    <property type="match status" value="1"/>
</dbReference>
<dbReference type="OrthoDB" id="2085234at2"/>
<dbReference type="HAMAP" id="MF_01124">
    <property type="entry name" value="MecA"/>
    <property type="match status" value="1"/>
</dbReference>
<dbReference type="InterPro" id="IPR038471">
    <property type="entry name" value="MecA_C_sf"/>
</dbReference>
<comment type="caution">
    <text evidence="3">The sequence shown here is derived from an EMBL/GenBank/DDBJ whole genome shotgun (WGS) entry which is preliminary data.</text>
</comment>
<comment type="domain">
    <text evidence="2">The N-terminal domain probably binds unfolded/aggregated proteins; the C-terminal domain interacts with ClpC.</text>
</comment>
<dbReference type="Pfam" id="PF05389">
    <property type="entry name" value="MecA"/>
    <property type="match status" value="1"/>
</dbReference>
<reference evidence="3 4" key="1">
    <citation type="journal article" date="2011" name="J. Bacteriol.">
        <title>Draft genome sequence of Sporolactobacillus inulinus strain CASD, an efficient D-lactic acid-producing bacterium with high-concentration lactate tolerance capability.</title>
        <authorList>
            <person name="Yu B."/>
            <person name="Su F."/>
            <person name="Wang L."/>
            <person name="Xu K."/>
            <person name="Zhao B."/>
            <person name="Xu P."/>
        </authorList>
    </citation>
    <scope>NUCLEOTIDE SEQUENCE [LARGE SCALE GENOMIC DNA]</scope>
    <source>
        <strain evidence="3 4">CASD</strain>
    </source>
</reference>
<gene>
    <name evidence="2" type="primary">mecA</name>
    <name evidence="3" type="ORF">SINU_12185</name>
</gene>
<dbReference type="AlphaFoldDB" id="A0A0U1QLF5"/>